<organism evidence="2 5">
    <name type="scientific">Lactiplantibacillus pentosus</name>
    <name type="common">Lactobacillus pentosus</name>
    <dbReference type="NCBI Taxonomy" id="1589"/>
    <lineage>
        <taxon>Bacteria</taxon>
        <taxon>Bacillati</taxon>
        <taxon>Bacillota</taxon>
        <taxon>Bacilli</taxon>
        <taxon>Lactobacillales</taxon>
        <taxon>Lactobacillaceae</taxon>
        <taxon>Lactiplantibacillus</taxon>
    </lineage>
</organism>
<feature type="region of interest" description="Disordered" evidence="1">
    <location>
        <begin position="1"/>
        <end position="21"/>
    </location>
</feature>
<evidence type="ECO:0000313" key="4">
    <source>
        <dbReference type="Proteomes" id="UP000276249"/>
    </source>
</evidence>
<evidence type="ECO:0000313" key="2">
    <source>
        <dbReference type="EMBL" id="MDT6989972.1"/>
    </source>
</evidence>
<evidence type="ECO:0000313" key="3">
    <source>
        <dbReference type="EMBL" id="RMW52891.1"/>
    </source>
</evidence>
<dbReference type="Proteomes" id="UP001267003">
    <property type="component" value="Unassembled WGS sequence"/>
</dbReference>
<dbReference type="Proteomes" id="UP000276249">
    <property type="component" value="Unassembled WGS sequence"/>
</dbReference>
<comment type="caution">
    <text evidence="2">The sequence shown here is derived from an EMBL/GenBank/DDBJ whole genome shotgun (WGS) entry which is preliminary data.</text>
</comment>
<protein>
    <submittedName>
        <fullName evidence="2">Uncharacterized protein</fullName>
    </submittedName>
</protein>
<reference evidence="2" key="2">
    <citation type="submission" date="2023-08" db="EMBL/GenBank/DDBJ databases">
        <authorList>
            <person name="Page C.A."/>
            <person name="Perez-Diaz I.M."/>
        </authorList>
    </citation>
    <scope>NUCLEOTIDE SEQUENCE</scope>
    <source>
        <strain evidence="2">7.8.46</strain>
    </source>
</reference>
<accession>A0A8G1UA63</accession>
<proteinExistence type="predicted"/>
<reference evidence="3 4" key="1">
    <citation type="submission" date="2018-10" db="EMBL/GenBank/DDBJ databases">
        <title>Genome sequences of five Lactobacillus pentosus strains isolated from brines of traditionally fermented spanish-style green table olives and differences between them.</title>
        <authorList>
            <person name="Jimenez Diaz R."/>
        </authorList>
    </citation>
    <scope>NUCLEOTIDE SEQUENCE [LARGE SCALE GENOMIC DNA]</scope>
    <source>
        <strain evidence="3 4">IG10</strain>
    </source>
</reference>
<dbReference type="EMBL" id="RDCJ01000006">
    <property type="protein sequence ID" value="RMW52891.1"/>
    <property type="molecule type" value="Genomic_DNA"/>
</dbReference>
<evidence type="ECO:0000313" key="5">
    <source>
        <dbReference type="Proteomes" id="UP001267003"/>
    </source>
</evidence>
<dbReference type="EMBL" id="JAVLAQ010000001">
    <property type="protein sequence ID" value="MDT6989972.1"/>
    <property type="molecule type" value="Genomic_DNA"/>
</dbReference>
<gene>
    <name evidence="3" type="ORF">D6U18_00830</name>
    <name evidence="2" type="ORF">RI536_07615</name>
</gene>
<evidence type="ECO:0000256" key="1">
    <source>
        <dbReference type="SAM" id="MobiDB-lite"/>
    </source>
</evidence>
<dbReference type="RefSeq" id="WP_122217461.1">
    <property type="nucleotide sequence ID" value="NZ_JAGXBR010000001.1"/>
</dbReference>
<sequence>MKQISNQDTSHPARNTHTVIESQRLVTERPGHKMNPNPWDIVTFDDIDTWEADFSHIEAQWFYNNPTLTSPIRQMDERPAFTMDAPDQGDVILVKDNDNEYTFNAPQASQNFFANHAMFIILSKSGFNDAMPFSYGMQIHPVPFDAKYMSEPAYERYQDSAHGINGTLDKMQLRTVGHTGYTLIDHLSARQLADLQFDLRNIFDMN</sequence>
<dbReference type="AlphaFoldDB" id="A0A8G1UA63"/>
<name>A0A8G1UA63_LACPE</name>